<name>A0A645JAD7_9ZZZZ</name>
<organism evidence="1">
    <name type="scientific">bioreactor metagenome</name>
    <dbReference type="NCBI Taxonomy" id="1076179"/>
    <lineage>
        <taxon>unclassified sequences</taxon>
        <taxon>metagenomes</taxon>
        <taxon>ecological metagenomes</taxon>
    </lineage>
</organism>
<reference evidence="1" key="1">
    <citation type="submission" date="2019-08" db="EMBL/GenBank/DDBJ databases">
        <authorList>
            <person name="Kucharzyk K."/>
            <person name="Murdoch R.W."/>
            <person name="Higgins S."/>
            <person name="Loffler F."/>
        </authorList>
    </citation>
    <scope>NUCLEOTIDE SEQUENCE</scope>
</reference>
<accession>A0A645JAD7</accession>
<sequence length="58" mass="6643">MEQTAASIVRIKDDFNSVIAPDRIIMVFVFGEDLVGERLRTTETKVKSFGIAKEFYRC</sequence>
<proteinExistence type="predicted"/>
<gene>
    <name evidence="1" type="ORF">SDC9_208364</name>
</gene>
<comment type="caution">
    <text evidence="1">The sequence shown here is derived from an EMBL/GenBank/DDBJ whole genome shotgun (WGS) entry which is preliminary data.</text>
</comment>
<dbReference type="EMBL" id="VSSQ01136167">
    <property type="protein sequence ID" value="MPN60635.1"/>
    <property type="molecule type" value="Genomic_DNA"/>
</dbReference>
<protein>
    <submittedName>
        <fullName evidence="1">Uncharacterized protein</fullName>
    </submittedName>
</protein>
<evidence type="ECO:0000313" key="1">
    <source>
        <dbReference type="EMBL" id="MPN60635.1"/>
    </source>
</evidence>
<dbReference type="AlphaFoldDB" id="A0A645JAD7"/>